<name>B4JDY1_DROGR</name>
<dbReference type="EMBL" id="CH916368">
    <property type="protein sequence ID" value="EDW03501.1"/>
    <property type="molecule type" value="Genomic_DNA"/>
</dbReference>
<keyword evidence="3" id="KW-1185">Reference proteome</keyword>
<feature type="region of interest" description="Disordered" evidence="1">
    <location>
        <begin position="185"/>
        <end position="223"/>
    </location>
</feature>
<dbReference type="eggNOG" id="ENOG502TC8M">
    <property type="taxonomic scope" value="Eukaryota"/>
</dbReference>
<evidence type="ECO:0000313" key="3">
    <source>
        <dbReference type="Proteomes" id="UP000001070"/>
    </source>
</evidence>
<reference evidence="2 3" key="1">
    <citation type="journal article" date="2007" name="Nature">
        <title>Evolution of genes and genomes on the Drosophila phylogeny.</title>
        <authorList>
            <consortium name="Drosophila 12 Genomes Consortium"/>
            <person name="Clark A.G."/>
            <person name="Eisen M.B."/>
            <person name="Smith D.R."/>
            <person name="Bergman C.M."/>
            <person name="Oliver B."/>
            <person name="Markow T.A."/>
            <person name="Kaufman T.C."/>
            <person name="Kellis M."/>
            <person name="Gelbart W."/>
            <person name="Iyer V.N."/>
            <person name="Pollard D.A."/>
            <person name="Sackton T.B."/>
            <person name="Larracuente A.M."/>
            <person name="Singh N.D."/>
            <person name="Abad J.P."/>
            <person name="Abt D.N."/>
            <person name="Adryan B."/>
            <person name="Aguade M."/>
            <person name="Akashi H."/>
            <person name="Anderson W.W."/>
            <person name="Aquadro C.F."/>
            <person name="Ardell D.H."/>
            <person name="Arguello R."/>
            <person name="Artieri C.G."/>
            <person name="Barbash D.A."/>
            <person name="Barker D."/>
            <person name="Barsanti P."/>
            <person name="Batterham P."/>
            <person name="Batzoglou S."/>
            <person name="Begun D."/>
            <person name="Bhutkar A."/>
            <person name="Blanco E."/>
            <person name="Bosak S.A."/>
            <person name="Bradley R.K."/>
            <person name="Brand A.D."/>
            <person name="Brent M.R."/>
            <person name="Brooks A.N."/>
            <person name="Brown R.H."/>
            <person name="Butlin R.K."/>
            <person name="Caggese C."/>
            <person name="Calvi B.R."/>
            <person name="Bernardo de Carvalho A."/>
            <person name="Caspi A."/>
            <person name="Castrezana S."/>
            <person name="Celniker S.E."/>
            <person name="Chang J.L."/>
            <person name="Chapple C."/>
            <person name="Chatterji S."/>
            <person name="Chinwalla A."/>
            <person name="Civetta A."/>
            <person name="Clifton S.W."/>
            <person name="Comeron J.M."/>
            <person name="Costello J.C."/>
            <person name="Coyne J.A."/>
            <person name="Daub J."/>
            <person name="David R.G."/>
            <person name="Delcher A.L."/>
            <person name="Delehaunty K."/>
            <person name="Do C.B."/>
            <person name="Ebling H."/>
            <person name="Edwards K."/>
            <person name="Eickbush T."/>
            <person name="Evans J.D."/>
            <person name="Filipski A."/>
            <person name="Findeiss S."/>
            <person name="Freyhult E."/>
            <person name="Fulton L."/>
            <person name="Fulton R."/>
            <person name="Garcia A.C."/>
            <person name="Gardiner A."/>
            <person name="Garfield D.A."/>
            <person name="Garvin B.E."/>
            <person name="Gibson G."/>
            <person name="Gilbert D."/>
            <person name="Gnerre S."/>
            <person name="Godfrey J."/>
            <person name="Good R."/>
            <person name="Gotea V."/>
            <person name="Gravely B."/>
            <person name="Greenberg A.J."/>
            <person name="Griffiths-Jones S."/>
            <person name="Gross S."/>
            <person name="Guigo R."/>
            <person name="Gustafson E.A."/>
            <person name="Haerty W."/>
            <person name="Hahn M.W."/>
            <person name="Halligan D.L."/>
            <person name="Halpern A.L."/>
            <person name="Halter G.M."/>
            <person name="Han M.V."/>
            <person name="Heger A."/>
            <person name="Hillier L."/>
            <person name="Hinrichs A.S."/>
            <person name="Holmes I."/>
            <person name="Hoskins R.A."/>
            <person name="Hubisz M.J."/>
            <person name="Hultmark D."/>
            <person name="Huntley M.A."/>
            <person name="Jaffe D.B."/>
            <person name="Jagadeeshan S."/>
            <person name="Jeck W.R."/>
            <person name="Johnson J."/>
            <person name="Jones C.D."/>
            <person name="Jordan W.C."/>
            <person name="Karpen G.H."/>
            <person name="Kataoka E."/>
            <person name="Keightley P.D."/>
            <person name="Kheradpour P."/>
            <person name="Kirkness E.F."/>
            <person name="Koerich L.B."/>
            <person name="Kristiansen K."/>
            <person name="Kudrna D."/>
            <person name="Kulathinal R.J."/>
            <person name="Kumar S."/>
            <person name="Kwok R."/>
            <person name="Lander E."/>
            <person name="Langley C.H."/>
            <person name="Lapoint R."/>
            <person name="Lazzaro B.P."/>
            <person name="Lee S.J."/>
            <person name="Levesque L."/>
            <person name="Li R."/>
            <person name="Lin C.F."/>
            <person name="Lin M.F."/>
            <person name="Lindblad-Toh K."/>
            <person name="Llopart A."/>
            <person name="Long M."/>
            <person name="Low L."/>
            <person name="Lozovsky E."/>
            <person name="Lu J."/>
            <person name="Luo M."/>
            <person name="Machado C.A."/>
            <person name="Makalowski W."/>
            <person name="Marzo M."/>
            <person name="Matsuda M."/>
            <person name="Matzkin L."/>
            <person name="McAllister B."/>
            <person name="McBride C.S."/>
            <person name="McKernan B."/>
            <person name="McKernan K."/>
            <person name="Mendez-Lago M."/>
            <person name="Minx P."/>
            <person name="Mollenhauer M.U."/>
            <person name="Montooth K."/>
            <person name="Mount S.M."/>
            <person name="Mu X."/>
            <person name="Myers E."/>
            <person name="Negre B."/>
            <person name="Newfeld S."/>
            <person name="Nielsen R."/>
            <person name="Noor M.A."/>
            <person name="O'Grady P."/>
            <person name="Pachter L."/>
            <person name="Papaceit M."/>
            <person name="Parisi M.J."/>
            <person name="Parisi M."/>
            <person name="Parts L."/>
            <person name="Pedersen J.S."/>
            <person name="Pesole G."/>
            <person name="Phillippy A.M."/>
            <person name="Ponting C.P."/>
            <person name="Pop M."/>
            <person name="Porcelli D."/>
            <person name="Powell J.R."/>
            <person name="Prohaska S."/>
            <person name="Pruitt K."/>
            <person name="Puig M."/>
            <person name="Quesneville H."/>
            <person name="Ram K.R."/>
            <person name="Rand D."/>
            <person name="Rasmussen M.D."/>
            <person name="Reed L.K."/>
            <person name="Reenan R."/>
            <person name="Reily A."/>
            <person name="Remington K.A."/>
            <person name="Rieger T.T."/>
            <person name="Ritchie M.G."/>
            <person name="Robin C."/>
            <person name="Rogers Y.H."/>
            <person name="Rohde C."/>
            <person name="Rozas J."/>
            <person name="Rubenfield M.J."/>
            <person name="Ruiz A."/>
            <person name="Russo S."/>
            <person name="Salzberg S.L."/>
            <person name="Sanchez-Gracia A."/>
            <person name="Saranga D.J."/>
            <person name="Sato H."/>
            <person name="Schaeffer S.W."/>
            <person name="Schatz M.C."/>
            <person name="Schlenke T."/>
            <person name="Schwartz R."/>
            <person name="Segarra C."/>
            <person name="Singh R.S."/>
            <person name="Sirot L."/>
            <person name="Sirota M."/>
            <person name="Sisneros N.B."/>
            <person name="Smith C.D."/>
            <person name="Smith T.F."/>
            <person name="Spieth J."/>
            <person name="Stage D.E."/>
            <person name="Stark A."/>
            <person name="Stephan W."/>
            <person name="Strausberg R.L."/>
            <person name="Strempel S."/>
            <person name="Sturgill D."/>
            <person name="Sutton G."/>
            <person name="Sutton G.G."/>
            <person name="Tao W."/>
            <person name="Teichmann S."/>
            <person name="Tobari Y.N."/>
            <person name="Tomimura Y."/>
            <person name="Tsolas J.M."/>
            <person name="Valente V.L."/>
            <person name="Venter E."/>
            <person name="Venter J.C."/>
            <person name="Vicario S."/>
            <person name="Vieira F.G."/>
            <person name="Vilella A.J."/>
            <person name="Villasante A."/>
            <person name="Walenz B."/>
            <person name="Wang J."/>
            <person name="Wasserman M."/>
            <person name="Watts T."/>
            <person name="Wilson D."/>
            <person name="Wilson R.K."/>
            <person name="Wing R.A."/>
            <person name="Wolfner M.F."/>
            <person name="Wong A."/>
            <person name="Wong G.K."/>
            <person name="Wu C.I."/>
            <person name="Wu G."/>
            <person name="Yamamoto D."/>
            <person name="Yang H.P."/>
            <person name="Yang S.P."/>
            <person name="Yorke J.A."/>
            <person name="Yoshida K."/>
            <person name="Zdobnov E."/>
            <person name="Zhang P."/>
            <person name="Zhang Y."/>
            <person name="Zimin A.V."/>
            <person name="Baldwin J."/>
            <person name="Abdouelleil A."/>
            <person name="Abdulkadir J."/>
            <person name="Abebe A."/>
            <person name="Abera B."/>
            <person name="Abreu J."/>
            <person name="Acer S.C."/>
            <person name="Aftuck L."/>
            <person name="Alexander A."/>
            <person name="An P."/>
            <person name="Anderson E."/>
            <person name="Anderson S."/>
            <person name="Arachi H."/>
            <person name="Azer M."/>
            <person name="Bachantsang P."/>
            <person name="Barry A."/>
            <person name="Bayul T."/>
            <person name="Berlin A."/>
            <person name="Bessette D."/>
            <person name="Bloom T."/>
            <person name="Blye J."/>
            <person name="Boguslavskiy L."/>
            <person name="Bonnet C."/>
            <person name="Boukhgalter B."/>
            <person name="Bourzgui I."/>
            <person name="Brown A."/>
            <person name="Cahill P."/>
            <person name="Channer S."/>
            <person name="Cheshatsang Y."/>
            <person name="Chuda L."/>
            <person name="Citroen M."/>
            <person name="Collymore A."/>
            <person name="Cooke P."/>
            <person name="Costello M."/>
            <person name="D'Aco K."/>
            <person name="Daza R."/>
            <person name="De Haan G."/>
            <person name="DeGray S."/>
            <person name="DeMaso C."/>
            <person name="Dhargay N."/>
            <person name="Dooley K."/>
            <person name="Dooley E."/>
            <person name="Doricent M."/>
            <person name="Dorje P."/>
            <person name="Dorjee K."/>
            <person name="Dupes A."/>
            <person name="Elong R."/>
            <person name="Falk J."/>
            <person name="Farina A."/>
            <person name="Faro S."/>
            <person name="Ferguson D."/>
            <person name="Fisher S."/>
            <person name="Foley C.D."/>
            <person name="Franke A."/>
            <person name="Friedrich D."/>
            <person name="Gadbois L."/>
            <person name="Gearin G."/>
            <person name="Gearin C.R."/>
            <person name="Giannoukos G."/>
            <person name="Goode T."/>
            <person name="Graham J."/>
            <person name="Grandbois E."/>
            <person name="Grewal S."/>
            <person name="Gyaltsen K."/>
            <person name="Hafez N."/>
            <person name="Hagos B."/>
            <person name="Hall J."/>
            <person name="Henson C."/>
            <person name="Hollinger A."/>
            <person name="Honan T."/>
            <person name="Huard M.D."/>
            <person name="Hughes L."/>
            <person name="Hurhula B."/>
            <person name="Husby M.E."/>
            <person name="Kamat A."/>
            <person name="Kanga B."/>
            <person name="Kashin S."/>
            <person name="Khazanovich D."/>
            <person name="Kisner P."/>
            <person name="Lance K."/>
            <person name="Lara M."/>
            <person name="Lee W."/>
            <person name="Lennon N."/>
            <person name="Letendre F."/>
            <person name="LeVine R."/>
            <person name="Lipovsky A."/>
            <person name="Liu X."/>
            <person name="Liu J."/>
            <person name="Liu S."/>
            <person name="Lokyitsang T."/>
            <person name="Lokyitsang Y."/>
            <person name="Lubonja R."/>
            <person name="Lui A."/>
            <person name="MacDonald P."/>
            <person name="Magnisalis V."/>
            <person name="Maru K."/>
            <person name="Matthews C."/>
            <person name="McCusker W."/>
            <person name="McDonough S."/>
            <person name="Mehta T."/>
            <person name="Meldrim J."/>
            <person name="Meneus L."/>
            <person name="Mihai O."/>
            <person name="Mihalev A."/>
            <person name="Mihova T."/>
            <person name="Mittelman R."/>
            <person name="Mlenga V."/>
            <person name="Montmayeur A."/>
            <person name="Mulrain L."/>
            <person name="Navidi A."/>
            <person name="Naylor J."/>
            <person name="Negash T."/>
            <person name="Nguyen T."/>
            <person name="Nguyen N."/>
            <person name="Nicol R."/>
            <person name="Norbu C."/>
            <person name="Norbu N."/>
            <person name="Novod N."/>
            <person name="O'Neill B."/>
            <person name="Osman S."/>
            <person name="Markiewicz E."/>
            <person name="Oyono O.L."/>
            <person name="Patti C."/>
            <person name="Phunkhang P."/>
            <person name="Pierre F."/>
            <person name="Priest M."/>
            <person name="Raghuraman S."/>
            <person name="Rege F."/>
            <person name="Reyes R."/>
            <person name="Rise C."/>
            <person name="Rogov P."/>
            <person name="Ross K."/>
            <person name="Ryan E."/>
            <person name="Settipalli S."/>
            <person name="Shea T."/>
            <person name="Sherpa N."/>
            <person name="Shi L."/>
            <person name="Shih D."/>
            <person name="Sparrow T."/>
            <person name="Spaulding J."/>
            <person name="Stalker J."/>
            <person name="Stange-Thomann N."/>
            <person name="Stavropoulos S."/>
            <person name="Stone C."/>
            <person name="Strader C."/>
            <person name="Tesfaye S."/>
            <person name="Thomson T."/>
            <person name="Thoulutsang Y."/>
            <person name="Thoulutsang D."/>
            <person name="Topham K."/>
            <person name="Topping I."/>
            <person name="Tsamla T."/>
            <person name="Vassiliev H."/>
            <person name="Vo A."/>
            <person name="Wangchuk T."/>
            <person name="Wangdi T."/>
            <person name="Weiand M."/>
            <person name="Wilkinson J."/>
            <person name="Wilson A."/>
            <person name="Yadav S."/>
            <person name="Young G."/>
            <person name="Yu Q."/>
            <person name="Zembek L."/>
            <person name="Zhong D."/>
            <person name="Zimmer A."/>
            <person name="Zwirko Z."/>
            <person name="Jaffe D.B."/>
            <person name="Alvarez P."/>
            <person name="Brockman W."/>
            <person name="Butler J."/>
            <person name="Chin C."/>
            <person name="Gnerre S."/>
            <person name="Grabherr M."/>
            <person name="Kleber M."/>
            <person name="Mauceli E."/>
            <person name="MacCallum I."/>
        </authorList>
    </citation>
    <scope>NUCLEOTIDE SEQUENCE [LARGE SCALE GENOMIC DNA]</scope>
    <source>
        <strain evidence="3">Tucson 15287-2541.00</strain>
    </source>
</reference>
<feature type="compositionally biased region" description="Basic and acidic residues" evidence="1">
    <location>
        <begin position="28"/>
        <end position="38"/>
    </location>
</feature>
<dbReference type="KEGG" id="dgr:6562670"/>
<proteinExistence type="predicted"/>
<feature type="compositionally biased region" description="Low complexity" evidence="1">
    <location>
        <begin position="141"/>
        <end position="150"/>
    </location>
</feature>
<evidence type="ECO:0000313" key="2">
    <source>
        <dbReference type="EMBL" id="EDW03501.1"/>
    </source>
</evidence>
<organism evidence="3">
    <name type="scientific">Drosophila grimshawi</name>
    <name type="common">Hawaiian fruit fly</name>
    <name type="synonym">Idiomyia grimshawi</name>
    <dbReference type="NCBI Taxonomy" id="7222"/>
    <lineage>
        <taxon>Eukaryota</taxon>
        <taxon>Metazoa</taxon>
        <taxon>Ecdysozoa</taxon>
        <taxon>Arthropoda</taxon>
        <taxon>Hexapoda</taxon>
        <taxon>Insecta</taxon>
        <taxon>Pterygota</taxon>
        <taxon>Neoptera</taxon>
        <taxon>Endopterygota</taxon>
        <taxon>Diptera</taxon>
        <taxon>Brachycera</taxon>
        <taxon>Muscomorpha</taxon>
        <taxon>Ephydroidea</taxon>
        <taxon>Drosophilidae</taxon>
        <taxon>Drosophila</taxon>
        <taxon>Hawaiian Drosophila</taxon>
    </lineage>
</organism>
<dbReference type="PhylomeDB" id="B4JDY1"/>
<feature type="compositionally biased region" description="Basic residues" evidence="1">
    <location>
        <begin position="131"/>
        <end position="140"/>
    </location>
</feature>
<dbReference type="OrthoDB" id="7872207at2759"/>
<protein>
    <submittedName>
        <fullName evidence="2">GH11270</fullName>
    </submittedName>
</protein>
<feature type="region of interest" description="Disordered" evidence="1">
    <location>
        <begin position="104"/>
        <end position="152"/>
    </location>
</feature>
<feature type="region of interest" description="Disordered" evidence="1">
    <location>
        <begin position="19"/>
        <end position="54"/>
    </location>
</feature>
<feature type="compositionally biased region" description="Basic and acidic residues" evidence="1">
    <location>
        <begin position="213"/>
        <end position="223"/>
    </location>
</feature>
<feature type="compositionally biased region" description="Polar residues" evidence="1">
    <location>
        <begin position="200"/>
        <end position="212"/>
    </location>
</feature>
<feature type="compositionally biased region" description="Basic and acidic residues" evidence="1">
    <location>
        <begin position="185"/>
        <end position="195"/>
    </location>
</feature>
<dbReference type="InParanoid" id="B4JDY1"/>
<accession>B4JDY1</accession>
<dbReference type="AlphaFoldDB" id="B4JDY1"/>
<dbReference type="Proteomes" id="UP000001070">
    <property type="component" value="Unassembled WGS sequence"/>
</dbReference>
<evidence type="ECO:0000256" key="1">
    <source>
        <dbReference type="SAM" id="MobiDB-lite"/>
    </source>
</evidence>
<dbReference type="OMA" id="YDMLMKR"/>
<dbReference type="HOGENOM" id="CLU_1116754_0_0_1"/>
<gene>
    <name evidence="2" type="primary">Dgri\GH11270</name>
    <name evidence="2" type="ORF">Dgri_GH11270</name>
</gene>
<sequence>MDEPIISIYDMLVMRRKQQQQQQMDLTQNRDTHSKSGSEHNTQTKKFLQHKTRSKMSEEIKLKPGWRMATNVVTATHITQKWSTILTPPPGKKEVVNQLVETMAGKRPKKKPIASTLESAEHSERTPTLPRKLKKLKCNKSSRGSASSKSCMRLALSPRNKNASIKPKVKREAFLKAKAFIEPKLPRSKDPDAIKAHQVGRQTKNSSNASKSTRVDNAARYRI</sequence>